<reference evidence="2" key="1">
    <citation type="submission" date="2023-02" db="EMBL/GenBank/DDBJ databases">
        <title>Genome sequence of Hyphococcus flavus.</title>
        <authorList>
            <person name="Rong J.-C."/>
            <person name="Zhao Q."/>
            <person name="Yi M."/>
            <person name="Wu J.-Y."/>
        </authorList>
    </citation>
    <scope>NUCLEOTIDE SEQUENCE</scope>
    <source>
        <strain evidence="2">MCCC 1K03223</strain>
    </source>
</reference>
<dbReference type="AlphaFoldDB" id="A0AAE9ZBI6"/>
<feature type="region of interest" description="Disordered" evidence="1">
    <location>
        <begin position="37"/>
        <end position="71"/>
    </location>
</feature>
<proteinExistence type="predicted"/>
<accession>A0AAE9ZBI6</accession>
<dbReference type="Proteomes" id="UP001214043">
    <property type="component" value="Chromosome"/>
</dbReference>
<dbReference type="KEGG" id="hfl:PUV54_00120"/>
<evidence type="ECO:0000256" key="1">
    <source>
        <dbReference type="SAM" id="MobiDB-lite"/>
    </source>
</evidence>
<gene>
    <name evidence="2" type="ORF">PUV54_00120</name>
</gene>
<evidence type="ECO:0000313" key="3">
    <source>
        <dbReference type="Proteomes" id="UP001214043"/>
    </source>
</evidence>
<name>A0AAE9ZBI6_9PROT</name>
<protein>
    <submittedName>
        <fullName evidence="2">Uncharacterized protein</fullName>
    </submittedName>
</protein>
<evidence type="ECO:0000313" key="2">
    <source>
        <dbReference type="EMBL" id="WDI31598.1"/>
    </source>
</evidence>
<dbReference type="RefSeq" id="WP_274493485.1">
    <property type="nucleotide sequence ID" value="NZ_CP118166.1"/>
</dbReference>
<dbReference type="EMBL" id="CP118166">
    <property type="protein sequence ID" value="WDI31598.1"/>
    <property type="molecule type" value="Genomic_DNA"/>
</dbReference>
<keyword evidence="3" id="KW-1185">Reference proteome</keyword>
<organism evidence="2 3">
    <name type="scientific">Hyphococcus flavus</name>
    <dbReference type="NCBI Taxonomy" id="1866326"/>
    <lineage>
        <taxon>Bacteria</taxon>
        <taxon>Pseudomonadati</taxon>
        <taxon>Pseudomonadota</taxon>
        <taxon>Alphaproteobacteria</taxon>
        <taxon>Parvularculales</taxon>
        <taxon>Parvularculaceae</taxon>
        <taxon>Hyphococcus</taxon>
    </lineage>
</organism>
<sequence length="71" mass="7783">MTQVKIRLKTHRAGVRFSQAAGEIITVDKETAKRMIDSDQAEKVTKAQTRRNTAGPETATAGARETRDLIG</sequence>